<dbReference type="Proteomes" id="UP000078397">
    <property type="component" value="Unassembled WGS sequence"/>
</dbReference>
<keyword evidence="3 10" id="KW-0808">Transferase</keyword>
<dbReference type="GO" id="GO:0008374">
    <property type="term" value="F:O-acyltransferase activity"/>
    <property type="evidence" value="ECO:0007669"/>
    <property type="project" value="InterPro"/>
</dbReference>
<evidence type="ECO:0000256" key="3">
    <source>
        <dbReference type="ARBA" id="ARBA00022679"/>
    </source>
</evidence>
<evidence type="ECO:0000256" key="7">
    <source>
        <dbReference type="SAM" id="MobiDB-lite"/>
    </source>
</evidence>
<dbReference type="EMBL" id="LSBJ02000001">
    <property type="protein sequence ID" value="OAQ72680.1"/>
    <property type="molecule type" value="Genomic_DNA"/>
</dbReference>
<proteinExistence type="inferred from homology"/>
<feature type="transmembrane region" description="Helical" evidence="8">
    <location>
        <begin position="394"/>
        <end position="413"/>
    </location>
</feature>
<feature type="domain" description="Wax synthase" evidence="9">
    <location>
        <begin position="345"/>
        <end position="434"/>
    </location>
</feature>
<dbReference type="OrthoDB" id="2796277at2759"/>
<evidence type="ECO:0000256" key="6">
    <source>
        <dbReference type="ARBA" id="ARBA00023136"/>
    </source>
</evidence>
<dbReference type="Pfam" id="PF13813">
    <property type="entry name" value="MBOAT_2"/>
    <property type="match status" value="1"/>
</dbReference>
<evidence type="ECO:0000256" key="8">
    <source>
        <dbReference type="SAM" id="Phobius"/>
    </source>
</evidence>
<protein>
    <submittedName>
        <fullName evidence="10">Membrane bound o-acyl transferase family domain-containing protein</fullName>
    </submittedName>
</protein>
<keyword evidence="6 8" id="KW-0472">Membrane</keyword>
<dbReference type="KEGG" id="pchm:VFPPC_12828"/>
<feature type="transmembrane region" description="Helical" evidence="8">
    <location>
        <begin position="70"/>
        <end position="88"/>
    </location>
</feature>
<dbReference type="InterPro" id="IPR044851">
    <property type="entry name" value="Wax_synthase"/>
</dbReference>
<evidence type="ECO:0000313" key="11">
    <source>
        <dbReference type="Proteomes" id="UP000078397"/>
    </source>
</evidence>
<evidence type="ECO:0000256" key="2">
    <source>
        <dbReference type="ARBA" id="ARBA00007282"/>
    </source>
</evidence>
<sequence length="536" mass="60419">MKLDNFPPLPNMGRLDDVVRAAYRTAFLDALNDGRAKPLLIPYSILAASILPALWLAIPHTSRPWVYQTRWLVMAFVICFNGHIMRTASSTNFAWAYATGLMASWGTIMAMNLLIWTRPQFDAARAIKVKIAKKKAMNGNSGNGTAGENGVRLRNGHANTASHKENGTKDDIKEEDQYIWQKFPEEGTFSERLGWAFDLSCSFRGAGWNHSIASIPRPTIPSPIQPSSPVAIATIPHKSTSGYALTLSESELLRSRITRVLYSYLILDLLSVIMMRDPYFILGPDNHYTVPSHLNLPTPLLLLYRECLPLAGIWAALCGAFGLNDIAQYFFLRQYSPSRAALWHYPSTFGSFSMILDRGLAGWWGASWHQTFRLGLLGPSTYLLRKGYMKRGSATANAVGLFVSFLQSGLMHAAGSLTSIPDTKLWRSILFFLLQAVGIILQQQLALYLSKYMGTPSKYMRRAGNLLFCLVWLYITAPLFIDDLSSTGLWMFEPVPISPLRYFGFGFPGDHWWRWDREAWPKLYAVRHWWEIGIAL</sequence>
<dbReference type="GO" id="GO:0006629">
    <property type="term" value="P:lipid metabolic process"/>
    <property type="evidence" value="ECO:0007669"/>
    <property type="project" value="InterPro"/>
</dbReference>
<comment type="similarity">
    <text evidence="2">Belongs to the wax synthase family.</text>
</comment>
<gene>
    <name evidence="10" type="ORF">VFPPC_12828</name>
</gene>
<dbReference type="RefSeq" id="XP_018148763.1">
    <property type="nucleotide sequence ID" value="XM_018290605.1"/>
</dbReference>
<feature type="region of interest" description="Disordered" evidence="7">
    <location>
        <begin position="140"/>
        <end position="170"/>
    </location>
</feature>
<feature type="transmembrane region" description="Helical" evidence="8">
    <location>
        <begin position="463"/>
        <end position="481"/>
    </location>
</feature>
<evidence type="ECO:0000256" key="5">
    <source>
        <dbReference type="ARBA" id="ARBA00022989"/>
    </source>
</evidence>
<comment type="subcellular location">
    <subcellularLocation>
        <location evidence="1">Membrane</location>
        <topology evidence="1">Multi-pass membrane protein</topology>
    </subcellularLocation>
</comment>
<evidence type="ECO:0000256" key="4">
    <source>
        <dbReference type="ARBA" id="ARBA00022692"/>
    </source>
</evidence>
<feature type="transmembrane region" description="Helical" evidence="8">
    <location>
        <begin position="94"/>
        <end position="115"/>
    </location>
</feature>
<comment type="caution">
    <text evidence="10">The sequence shown here is derived from an EMBL/GenBank/DDBJ whole genome shotgun (WGS) entry which is preliminary data.</text>
</comment>
<reference evidence="10 11" key="1">
    <citation type="journal article" date="2016" name="PLoS Pathog.">
        <title>Biosynthesis of antibiotic leucinostatins in bio-control fungus Purpureocillium lilacinum and their inhibition on phytophthora revealed by genome mining.</title>
        <authorList>
            <person name="Wang G."/>
            <person name="Liu Z."/>
            <person name="Lin R."/>
            <person name="Li E."/>
            <person name="Mao Z."/>
            <person name="Ling J."/>
            <person name="Yang Y."/>
            <person name="Yin W.B."/>
            <person name="Xie B."/>
        </authorList>
    </citation>
    <scope>NUCLEOTIDE SEQUENCE [LARGE SCALE GENOMIC DNA]</scope>
    <source>
        <strain evidence="10">170</strain>
    </source>
</reference>
<evidence type="ECO:0000256" key="1">
    <source>
        <dbReference type="ARBA" id="ARBA00004141"/>
    </source>
</evidence>
<feature type="transmembrane region" description="Helical" evidence="8">
    <location>
        <begin position="40"/>
        <end position="58"/>
    </location>
</feature>
<feature type="transmembrane region" description="Helical" evidence="8">
    <location>
        <begin position="261"/>
        <end position="282"/>
    </location>
</feature>
<dbReference type="InterPro" id="IPR032805">
    <property type="entry name" value="Wax_synthase_dom"/>
</dbReference>
<feature type="transmembrane region" description="Helical" evidence="8">
    <location>
        <begin position="425"/>
        <end position="442"/>
    </location>
</feature>
<organism evidence="10 11">
    <name type="scientific">Pochonia chlamydosporia 170</name>
    <dbReference type="NCBI Taxonomy" id="1380566"/>
    <lineage>
        <taxon>Eukaryota</taxon>
        <taxon>Fungi</taxon>
        <taxon>Dikarya</taxon>
        <taxon>Ascomycota</taxon>
        <taxon>Pezizomycotina</taxon>
        <taxon>Sordariomycetes</taxon>
        <taxon>Hypocreomycetidae</taxon>
        <taxon>Hypocreales</taxon>
        <taxon>Clavicipitaceae</taxon>
        <taxon>Pochonia</taxon>
    </lineage>
</organism>
<dbReference type="PANTHER" id="PTHR31595">
    <property type="entry name" value="LONG-CHAIN-ALCOHOL O-FATTY-ACYLTRANSFERASE 3-RELATED"/>
    <property type="match status" value="1"/>
</dbReference>
<evidence type="ECO:0000259" key="9">
    <source>
        <dbReference type="Pfam" id="PF13813"/>
    </source>
</evidence>
<dbReference type="GO" id="GO:0016020">
    <property type="term" value="C:membrane"/>
    <property type="evidence" value="ECO:0007669"/>
    <property type="project" value="UniProtKB-SubCell"/>
</dbReference>
<evidence type="ECO:0000313" key="10">
    <source>
        <dbReference type="EMBL" id="OAQ72680.1"/>
    </source>
</evidence>
<feature type="transmembrane region" description="Helical" evidence="8">
    <location>
        <begin position="302"/>
        <end position="323"/>
    </location>
</feature>
<keyword evidence="4 8" id="KW-0812">Transmembrane</keyword>
<accession>A0A179G5A2</accession>
<name>A0A179G5A2_METCM</name>
<dbReference type="AlphaFoldDB" id="A0A179G5A2"/>
<keyword evidence="11" id="KW-1185">Reference proteome</keyword>
<keyword evidence="5 8" id="KW-1133">Transmembrane helix</keyword>
<dbReference type="PANTHER" id="PTHR31595:SF67">
    <property type="entry name" value="WAX SYNTHASE DOMAIN-CONTAINING PROTEIN"/>
    <property type="match status" value="1"/>
</dbReference>
<dbReference type="GeneID" id="28854599"/>